<dbReference type="CDD" id="cd09917">
    <property type="entry name" value="F-box_SF"/>
    <property type="match status" value="1"/>
</dbReference>
<dbReference type="InterPro" id="IPR036047">
    <property type="entry name" value="F-box-like_dom_sf"/>
</dbReference>
<name>A0A9P6HEG8_9AGAM</name>
<comment type="caution">
    <text evidence="1">The sequence shown here is derived from an EMBL/GenBank/DDBJ whole genome shotgun (WGS) entry which is preliminary data.</text>
</comment>
<dbReference type="Proteomes" id="UP000736335">
    <property type="component" value="Unassembled WGS sequence"/>
</dbReference>
<protein>
    <recommendedName>
        <fullName evidence="3">F-box domain-containing protein</fullName>
    </recommendedName>
</protein>
<accession>A0A9P6HEG8</accession>
<sequence length="438" mass="49798">MESALDVTGLFRRLGLWKESESAIAPSKPLPALPMVTYDEGLPSLPDDIIHEIFILLDMESLKSCSLTGKAVSRSAKPFIHRTLYITPRHRGSVRPSSTGGLFNVPRDWNYAFNGLPVLGERGLLQHTRHLSIFLDRNPIFPHDLQVHIQHLRTFTNVRSFKTSWLDISSFLPRMEEYFGTFFGSLQSLELKESRGDHKQILYFICQFANLKNLRIQGVQPHVHSMRNGGPHFDITKFPPLDGVLDLEMFPGAMDMGATLILNHLSTAPLKFRTLKLSACTLDNSRLLVDACSPNLECVVLEWHYMGQEKCTPFNFQTHTKLRKLELKLARHSNREFAATWLRGTLSTITSNEFTELIISIAHSLSGLSENSSEDQFRRWNSVDDVLDRLSLCEDVTLVVRLIEPVDNQFAGSVEKCFPLMWENGRVVLKGPHPYLED</sequence>
<evidence type="ECO:0000313" key="1">
    <source>
        <dbReference type="EMBL" id="KAF9785499.1"/>
    </source>
</evidence>
<proteinExistence type="predicted"/>
<reference evidence="1" key="2">
    <citation type="submission" date="2020-11" db="EMBL/GenBank/DDBJ databases">
        <authorList>
            <consortium name="DOE Joint Genome Institute"/>
            <person name="Kuo A."/>
            <person name="Miyauchi S."/>
            <person name="Kiss E."/>
            <person name="Drula E."/>
            <person name="Kohler A."/>
            <person name="Sanchez-Garcia M."/>
            <person name="Andreopoulos B."/>
            <person name="Barry K.W."/>
            <person name="Bonito G."/>
            <person name="Buee M."/>
            <person name="Carver A."/>
            <person name="Chen C."/>
            <person name="Cichocki N."/>
            <person name="Clum A."/>
            <person name="Culley D."/>
            <person name="Crous P.W."/>
            <person name="Fauchery L."/>
            <person name="Girlanda M."/>
            <person name="Hayes R."/>
            <person name="Keri Z."/>
            <person name="Labutti K."/>
            <person name="Lipzen A."/>
            <person name="Lombard V."/>
            <person name="Magnuson J."/>
            <person name="Maillard F."/>
            <person name="Morin E."/>
            <person name="Murat C."/>
            <person name="Nolan M."/>
            <person name="Ohm R."/>
            <person name="Pangilinan J."/>
            <person name="Pereira M."/>
            <person name="Perotto S."/>
            <person name="Peter M."/>
            <person name="Riley R."/>
            <person name="Sitrit Y."/>
            <person name="Stielow B."/>
            <person name="Szollosi G."/>
            <person name="Zifcakova L."/>
            <person name="Stursova M."/>
            <person name="Spatafora J.W."/>
            <person name="Tedersoo L."/>
            <person name="Vaario L.-M."/>
            <person name="Yamada A."/>
            <person name="Yan M."/>
            <person name="Wang P."/>
            <person name="Xu J."/>
            <person name="Bruns T."/>
            <person name="Baldrian P."/>
            <person name="Vilgalys R."/>
            <person name="Henrissat B."/>
            <person name="Grigoriev I.V."/>
            <person name="Hibbett D."/>
            <person name="Nagy L.G."/>
            <person name="Martin F.M."/>
        </authorList>
    </citation>
    <scope>NUCLEOTIDE SEQUENCE</scope>
    <source>
        <strain evidence="1">UH-Tt-Lm1</strain>
    </source>
</reference>
<dbReference type="SUPFAM" id="SSF52047">
    <property type="entry name" value="RNI-like"/>
    <property type="match status" value="1"/>
</dbReference>
<evidence type="ECO:0000313" key="2">
    <source>
        <dbReference type="Proteomes" id="UP000736335"/>
    </source>
</evidence>
<reference evidence="1" key="1">
    <citation type="journal article" date="2020" name="Nat. Commun.">
        <title>Large-scale genome sequencing of mycorrhizal fungi provides insights into the early evolution of symbiotic traits.</title>
        <authorList>
            <person name="Miyauchi S."/>
            <person name="Kiss E."/>
            <person name="Kuo A."/>
            <person name="Drula E."/>
            <person name="Kohler A."/>
            <person name="Sanchez-Garcia M."/>
            <person name="Morin E."/>
            <person name="Andreopoulos B."/>
            <person name="Barry K.W."/>
            <person name="Bonito G."/>
            <person name="Buee M."/>
            <person name="Carver A."/>
            <person name="Chen C."/>
            <person name="Cichocki N."/>
            <person name="Clum A."/>
            <person name="Culley D."/>
            <person name="Crous P.W."/>
            <person name="Fauchery L."/>
            <person name="Girlanda M."/>
            <person name="Hayes R.D."/>
            <person name="Keri Z."/>
            <person name="LaButti K."/>
            <person name="Lipzen A."/>
            <person name="Lombard V."/>
            <person name="Magnuson J."/>
            <person name="Maillard F."/>
            <person name="Murat C."/>
            <person name="Nolan M."/>
            <person name="Ohm R.A."/>
            <person name="Pangilinan J."/>
            <person name="Pereira M.F."/>
            <person name="Perotto S."/>
            <person name="Peter M."/>
            <person name="Pfister S."/>
            <person name="Riley R."/>
            <person name="Sitrit Y."/>
            <person name="Stielow J.B."/>
            <person name="Szollosi G."/>
            <person name="Zifcakova L."/>
            <person name="Stursova M."/>
            <person name="Spatafora J.W."/>
            <person name="Tedersoo L."/>
            <person name="Vaario L.M."/>
            <person name="Yamada A."/>
            <person name="Yan M."/>
            <person name="Wang P."/>
            <person name="Xu J."/>
            <person name="Bruns T."/>
            <person name="Baldrian P."/>
            <person name="Vilgalys R."/>
            <person name="Dunand C."/>
            <person name="Henrissat B."/>
            <person name="Grigoriev I.V."/>
            <person name="Hibbett D."/>
            <person name="Nagy L.G."/>
            <person name="Martin F.M."/>
        </authorList>
    </citation>
    <scope>NUCLEOTIDE SEQUENCE</scope>
    <source>
        <strain evidence="1">UH-Tt-Lm1</strain>
    </source>
</reference>
<dbReference type="EMBL" id="WIUZ02000007">
    <property type="protein sequence ID" value="KAF9785499.1"/>
    <property type="molecule type" value="Genomic_DNA"/>
</dbReference>
<keyword evidence="2" id="KW-1185">Reference proteome</keyword>
<organism evidence="1 2">
    <name type="scientific">Thelephora terrestris</name>
    <dbReference type="NCBI Taxonomy" id="56493"/>
    <lineage>
        <taxon>Eukaryota</taxon>
        <taxon>Fungi</taxon>
        <taxon>Dikarya</taxon>
        <taxon>Basidiomycota</taxon>
        <taxon>Agaricomycotina</taxon>
        <taxon>Agaricomycetes</taxon>
        <taxon>Thelephorales</taxon>
        <taxon>Thelephoraceae</taxon>
        <taxon>Thelephora</taxon>
    </lineage>
</organism>
<dbReference type="AlphaFoldDB" id="A0A9P6HEG8"/>
<gene>
    <name evidence="1" type="ORF">BJ322DRAFT_1108948</name>
</gene>
<evidence type="ECO:0008006" key="3">
    <source>
        <dbReference type="Google" id="ProtNLM"/>
    </source>
</evidence>
<dbReference type="SUPFAM" id="SSF81383">
    <property type="entry name" value="F-box domain"/>
    <property type="match status" value="1"/>
</dbReference>